<proteinExistence type="predicted"/>
<evidence type="ECO:0000256" key="6">
    <source>
        <dbReference type="SAM" id="Phobius"/>
    </source>
</evidence>
<feature type="region of interest" description="Disordered" evidence="5">
    <location>
        <begin position="147"/>
        <end position="201"/>
    </location>
</feature>
<dbReference type="PANTHER" id="PTHR33507">
    <property type="entry name" value="INNER MEMBRANE PROTEIN YBBJ"/>
    <property type="match status" value="1"/>
</dbReference>
<dbReference type="PANTHER" id="PTHR33507:SF4">
    <property type="entry name" value="NODULATION COMPETITIVENESS PROTEIN NFED"/>
    <property type="match status" value="1"/>
</dbReference>
<organism evidence="8 9">
    <name type="scientific">Roseimaritima multifibrata</name>
    <dbReference type="NCBI Taxonomy" id="1930274"/>
    <lineage>
        <taxon>Bacteria</taxon>
        <taxon>Pseudomonadati</taxon>
        <taxon>Planctomycetota</taxon>
        <taxon>Planctomycetia</taxon>
        <taxon>Pirellulales</taxon>
        <taxon>Pirellulaceae</taxon>
        <taxon>Roseimaritima</taxon>
    </lineage>
</organism>
<dbReference type="Proteomes" id="UP000320672">
    <property type="component" value="Chromosome"/>
</dbReference>
<protein>
    <recommendedName>
        <fullName evidence="7">NfeD-like C-terminal domain-containing protein</fullName>
    </recommendedName>
</protein>
<evidence type="ECO:0000313" key="9">
    <source>
        <dbReference type="Proteomes" id="UP000320672"/>
    </source>
</evidence>
<evidence type="ECO:0000256" key="4">
    <source>
        <dbReference type="ARBA" id="ARBA00023136"/>
    </source>
</evidence>
<dbReference type="InterPro" id="IPR012340">
    <property type="entry name" value="NA-bd_OB-fold"/>
</dbReference>
<keyword evidence="4 6" id="KW-0472">Membrane</keyword>
<dbReference type="EMBL" id="CP036262">
    <property type="protein sequence ID" value="QDS93776.1"/>
    <property type="molecule type" value="Genomic_DNA"/>
</dbReference>
<evidence type="ECO:0000256" key="2">
    <source>
        <dbReference type="ARBA" id="ARBA00022692"/>
    </source>
</evidence>
<feature type="transmembrane region" description="Helical" evidence="6">
    <location>
        <begin position="49"/>
        <end position="72"/>
    </location>
</feature>
<dbReference type="KEGG" id="rml:FF011L_25490"/>
<evidence type="ECO:0000313" key="8">
    <source>
        <dbReference type="EMBL" id="QDS93776.1"/>
    </source>
</evidence>
<feature type="transmembrane region" description="Helical" evidence="6">
    <location>
        <begin position="6"/>
        <end position="21"/>
    </location>
</feature>
<dbReference type="AlphaFoldDB" id="A0A517MFZ4"/>
<dbReference type="OrthoDB" id="283587at2"/>
<sequence>MFYVVLLVFLFIVLFTLEFFIPSGGVLGIFAAAALVAAIIIAFTHSVNLGVGTLAIGGLLVPSLFSVLIRVWPRTPVGKRMLNSPIVQDRSSESNPLLHQVGIAKTDLLPNGSIIVNGRRLDAVSPGFAVDRGAVVEIYSVDGGRIHVRPTDRPLTKQQGPDVEGGSETASMHDNGSESPHPSLETPLDDFGLEDFLEPPT</sequence>
<keyword evidence="2 6" id="KW-0812">Transmembrane</keyword>
<dbReference type="RefSeq" id="WP_145351874.1">
    <property type="nucleotide sequence ID" value="NZ_CP036262.1"/>
</dbReference>
<feature type="compositionally biased region" description="Acidic residues" evidence="5">
    <location>
        <begin position="187"/>
        <end position="201"/>
    </location>
</feature>
<keyword evidence="3 6" id="KW-1133">Transmembrane helix</keyword>
<evidence type="ECO:0000256" key="1">
    <source>
        <dbReference type="ARBA" id="ARBA00004141"/>
    </source>
</evidence>
<dbReference type="GO" id="GO:0016020">
    <property type="term" value="C:membrane"/>
    <property type="evidence" value="ECO:0007669"/>
    <property type="project" value="UniProtKB-SubCell"/>
</dbReference>
<feature type="transmembrane region" description="Helical" evidence="6">
    <location>
        <begin position="26"/>
        <end position="43"/>
    </location>
</feature>
<evidence type="ECO:0000256" key="5">
    <source>
        <dbReference type="SAM" id="MobiDB-lite"/>
    </source>
</evidence>
<feature type="compositionally biased region" description="Polar residues" evidence="5">
    <location>
        <begin position="168"/>
        <end position="180"/>
    </location>
</feature>
<accession>A0A517MFZ4</accession>
<feature type="domain" description="NfeD-like C-terminal" evidence="7">
    <location>
        <begin position="97"/>
        <end position="150"/>
    </location>
</feature>
<keyword evidence="9" id="KW-1185">Reference proteome</keyword>
<gene>
    <name evidence="8" type="ORF">FF011L_25490</name>
</gene>
<name>A0A517MFZ4_9BACT</name>
<evidence type="ECO:0000259" key="7">
    <source>
        <dbReference type="Pfam" id="PF01957"/>
    </source>
</evidence>
<dbReference type="Pfam" id="PF01957">
    <property type="entry name" value="NfeD"/>
    <property type="match status" value="1"/>
</dbReference>
<dbReference type="InterPro" id="IPR052165">
    <property type="entry name" value="Membrane_assoc_protease"/>
</dbReference>
<evidence type="ECO:0000256" key="3">
    <source>
        <dbReference type="ARBA" id="ARBA00022989"/>
    </source>
</evidence>
<reference evidence="8 9" key="1">
    <citation type="submission" date="2019-02" db="EMBL/GenBank/DDBJ databases">
        <title>Deep-cultivation of Planctomycetes and their phenomic and genomic characterization uncovers novel biology.</title>
        <authorList>
            <person name="Wiegand S."/>
            <person name="Jogler M."/>
            <person name="Boedeker C."/>
            <person name="Pinto D."/>
            <person name="Vollmers J."/>
            <person name="Rivas-Marin E."/>
            <person name="Kohn T."/>
            <person name="Peeters S.H."/>
            <person name="Heuer A."/>
            <person name="Rast P."/>
            <person name="Oberbeckmann S."/>
            <person name="Bunk B."/>
            <person name="Jeske O."/>
            <person name="Meyerdierks A."/>
            <person name="Storesund J.E."/>
            <person name="Kallscheuer N."/>
            <person name="Luecker S."/>
            <person name="Lage O.M."/>
            <person name="Pohl T."/>
            <person name="Merkel B.J."/>
            <person name="Hornburger P."/>
            <person name="Mueller R.-W."/>
            <person name="Bruemmer F."/>
            <person name="Labrenz M."/>
            <person name="Spormann A.M."/>
            <person name="Op den Camp H."/>
            <person name="Overmann J."/>
            <person name="Amann R."/>
            <person name="Jetten M.S.M."/>
            <person name="Mascher T."/>
            <person name="Medema M.H."/>
            <person name="Devos D.P."/>
            <person name="Kaster A.-K."/>
            <person name="Ovreas L."/>
            <person name="Rohde M."/>
            <person name="Galperin M.Y."/>
            <person name="Jogler C."/>
        </authorList>
    </citation>
    <scope>NUCLEOTIDE SEQUENCE [LARGE SCALE GENOMIC DNA]</scope>
    <source>
        <strain evidence="8 9">FF011L</strain>
    </source>
</reference>
<dbReference type="InterPro" id="IPR002810">
    <property type="entry name" value="NfeD-like_C"/>
</dbReference>
<dbReference type="Gene3D" id="2.40.50.140">
    <property type="entry name" value="Nucleic acid-binding proteins"/>
    <property type="match status" value="1"/>
</dbReference>
<comment type="subcellular location">
    <subcellularLocation>
        <location evidence="1">Membrane</location>
        <topology evidence="1">Multi-pass membrane protein</topology>
    </subcellularLocation>
</comment>